<dbReference type="InterPro" id="IPR010982">
    <property type="entry name" value="Lambda_DNA-bd_dom_sf"/>
</dbReference>
<dbReference type="RefSeq" id="WP_004900940.1">
    <property type="nucleotide sequence ID" value="NZ_BBTI01000028.1"/>
</dbReference>
<dbReference type="AlphaFoldDB" id="V2ULV0"/>
<dbReference type="EMBL" id="AYEU01000006">
    <property type="protein sequence ID" value="ESK50947.1"/>
    <property type="molecule type" value="Genomic_DNA"/>
</dbReference>
<keyword evidence="2" id="KW-1185">Reference proteome</keyword>
<dbReference type="Pfam" id="PF14549">
    <property type="entry name" value="P22_Cro"/>
    <property type="match status" value="1"/>
</dbReference>
<dbReference type="Gene3D" id="1.10.260.40">
    <property type="entry name" value="lambda repressor-like DNA-binding domains"/>
    <property type="match status" value="1"/>
</dbReference>
<dbReference type="PATRIC" id="fig|1341683.3.peg.1433"/>
<dbReference type="OrthoDB" id="6710289at2"/>
<organism evidence="1 2">
    <name type="scientific">Acinetobacter brisouii CIP 110357</name>
    <dbReference type="NCBI Taxonomy" id="1341683"/>
    <lineage>
        <taxon>Bacteria</taxon>
        <taxon>Pseudomonadati</taxon>
        <taxon>Pseudomonadota</taxon>
        <taxon>Gammaproteobacteria</taxon>
        <taxon>Moraxellales</taxon>
        <taxon>Moraxellaceae</taxon>
        <taxon>Acinetobacter</taxon>
    </lineage>
</organism>
<dbReference type="SUPFAM" id="SSF47413">
    <property type="entry name" value="lambda repressor-like DNA-binding domains"/>
    <property type="match status" value="1"/>
</dbReference>
<gene>
    <name evidence="1" type="ORF">P255_01447</name>
</gene>
<sequence length="62" mass="6899">MTKQEAYELLGVNGVGLANLLGIDPAAVYQWPNDRIPLAREYQVRDLASGKEPIKRENKSNS</sequence>
<evidence type="ECO:0000313" key="1">
    <source>
        <dbReference type="EMBL" id="ESK50947.1"/>
    </source>
</evidence>
<dbReference type="HOGENOM" id="CLU_204321_0_0_6"/>
<comment type="caution">
    <text evidence="1">The sequence shown here is derived from an EMBL/GenBank/DDBJ whole genome shotgun (WGS) entry which is preliminary data.</text>
</comment>
<dbReference type="GO" id="GO:0003677">
    <property type="term" value="F:DNA binding"/>
    <property type="evidence" value="ECO:0007669"/>
    <property type="project" value="InterPro"/>
</dbReference>
<name>V2ULV0_9GAMM</name>
<dbReference type="Proteomes" id="UP000018418">
    <property type="component" value="Unassembled WGS sequence"/>
</dbReference>
<reference evidence="1 2" key="1">
    <citation type="submission" date="2013-10" db="EMBL/GenBank/DDBJ databases">
        <title>The Genome Sequence of Acinetobacter brisouii CIP 110357.</title>
        <authorList>
            <consortium name="The Broad Institute Genomics Platform"/>
            <consortium name="The Broad Institute Genome Sequencing Center for Infectious Disease"/>
            <person name="Cerqueira G."/>
            <person name="Feldgarden M."/>
            <person name="Courvalin P."/>
            <person name="Grillot-Courvalin C."/>
            <person name="Clermont D."/>
            <person name="Rocha E."/>
            <person name="Yoon E.-J."/>
            <person name="Nemec A."/>
            <person name="Young S.K."/>
            <person name="Zeng Q."/>
            <person name="Gargeya S."/>
            <person name="Fitzgerald M."/>
            <person name="Abouelleil A."/>
            <person name="Alvarado L."/>
            <person name="Berlin A.M."/>
            <person name="Chapman S.B."/>
            <person name="Gainer-Dewar J."/>
            <person name="Goldberg J."/>
            <person name="Gnerre S."/>
            <person name="Griggs A."/>
            <person name="Gujja S."/>
            <person name="Hansen M."/>
            <person name="Howarth C."/>
            <person name="Imamovic A."/>
            <person name="Ireland A."/>
            <person name="Larimer J."/>
            <person name="McCowan C."/>
            <person name="Murphy C."/>
            <person name="Pearson M."/>
            <person name="Poon T.W."/>
            <person name="Priest M."/>
            <person name="Roberts A."/>
            <person name="Saif S."/>
            <person name="Shea T."/>
            <person name="Sykes S."/>
            <person name="Wortman J."/>
            <person name="Nusbaum C."/>
            <person name="Birren B."/>
        </authorList>
    </citation>
    <scope>NUCLEOTIDE SEQUENCE [LARGE SCALE GENOMIC DNA]</scope>
    <source>
        <strain evidence="1 2">CIP 110357</strain>
    </source>
</reference>
<accession>V2ULV0</accession>
<evidence type="ECO:0000313" key="2">
    <source>
        <dbReference type="Proteomes" id="UP000018418"/>
    </source>
</evidence>
<protein>
    <submittedName>
        <fullName evidence="1">Uncharacterized protein</fullName>
    </submittedName>
</protein>
<proteinExistence type="predicted"/>